<protein>
    <submittedName>
        <fullName evidence="1">Uncharacterized protein</fullName>
    </submittedName>
</protein>
<gene>
    <name evidence="1" type="ORF">VNO77_04411</name>
</gene>
<dbReference type="AlphaFoldDB" id="A0AAN9R7Q8"/>
<name>A0AAN9R7Q8_CANGL</name>
<comment type="caution">
    <text evidence="1">The sequence shown here is derived from an EMBL/GenBank/DDBJ whole genome shotgun (WGS) entry which is preliminary data.</text>
</comment>
<dbReference type="Proteomes" id="UP001367508">
    <property type="component" value="Unassembled WGS sequence"/>
</dbReference>
<proteinExistence type="predicted"/>
<evidence type="ECO:0000313" key="2">
    <source>
        <dbReference type="Proteomes" id="UP001367508"/>
    </source>
</evidence>
<accession>A0AAN9R7Q8</accession>
<dbReference type="EMBL" id="JAYMYQ010000001">
    <property type="protein sequence ID" value="KAK7362301.1"/>
    <property type="molecule type" value="Genomic_DNA"/>
</dbReference>
<evidence type="ECO:0000313" key="1">
    <source>
        <dbReference type="EMBL" id="KAK7362301.1"/>
    </source>
</evidence>
<sequence length="69" mass="7834">MEATLSFLSSPIKELKSMLEHRKETKCKTAISFVKFTAYVYNVFQGNELAQLWLKCPLVLCNKLAPPGQ</sequence>
<reference evidence="1 2" key="1">
    <citation type="submission" date="2024-01" db="EMBL/GenBank/DDBJ databases">
        <title>The genomes of 5 underutilized Papilionoideae crops provide insights into root nodulation and disease resistanc.</title>
        <authorList>
            <person name="Jiang F."/>
        </authorList>
    </citation>
    <scope>NUCLEOTIDE SEQUENCE [LARGE SCALE GENOMIC DNA]</scope>
    <source>
        <strain evidence="1">LVBAO_FW01</strain>
        <tissue evidence="1">Leaves</tissue>
    </source>
</reference>
<organism evidence="1 2">
    <name type="scientific">Canavalia gladiata</name>
    <name type="common">Sword bean</name>
    <name type="synonym">Dolichos gladiatus</name>
    <dbReference type="NCBI Taxonomy" id="3824"/>
    <lineage>
        <taxon>Eukaryota</taxon>
        <taxon>Viridiplantae</taxon>
        <taxon>Streptophyta</taxon>
        <taxon>Embryophyta</taxon>
        <taxon>Tracheophyta</taxon>
        <taxon>Spermatophyta</taxon>
        <taxon>Magnoliopsida</taxon>
        <taxon>eudicotyledons</taxon>
        <taxon>Gunneridae</taxon>
        <taxon>Pentapetalae</taxon>
        <taxon>rosids</taxon>
        <taxon>fabids</taxon>
        <taxon>Fabales</taxon>
        <taxon>Fabaceae</taxon>
        <taxon>Papilionoideae</taxon>
        <taxon>50 kb inversion clade</taxon>
        <taxon>NPAAA clade</taxon>
        <taxon>indigoferoid/millettioid clade</taxon>
        <taxon>Phaseoleae</taxon>
        <taxon>Canavalia</taxon>
    </lineage>
</organism>
<keyword evidence="2" id="KW-1185">Reference proteome</keyword>